<organism evidence="1 2">
    <name type="scientific">Sinomicrobium pectinilyticum</name>
    <dbReference type="NCBI Taxonomy" id="1084421"/>
    <lineage>
        <taxon>Bacteria</taxon>
        <taxon>Pseudomonadati</taxon>
        <taxon>Bacteroidota</taxon>
        <taxon>Flavobacteriia</taxon>
        <taxon>Flavobacteriales</taxon>
        <taxon>Flavobacteriaceae</taxon>
        <taxon>Sinomicrobium</taxon>
    </lineage>
</organism>
<gene>
    <name evidence="1" type="ORF">ED312_17310</name>
</gene>
<evidence type="ECO:0000313" key="2">
    <source>
        <dbReference type="Proteomes" id="UP000267469"/>
    </source>
</evidence>
<evidence type="ECO:0000313" key="1">
    <source>
        <dbReference type="EMBL" id="RNL82236.1"/>
    </source>
</evidence>
<proteinExistence type="predicted"/>
<dbReference type="OrthoDB" id="1430532at2"/>
<accession>A0A3N0E332</accession>
<dbReference type="AlphaFoldDB" id="A0A3N0E332"/>
<dbReference type="InterPro" id="IPR054207">
    <property type="entry name" value="DUF6913"/>
</dbReference>
<comment type="caution">
    <text evidence="1">The sequence shown here is derived from an EMBL/GenBank/DDBJ whole genome shotgun (WGS) entry which is preliminary data.</text>
</comment>
<dbReference type="RefSeq" id="WP_123217286.1">
    <property type="nucleotide sequence ID" value="NZ_RJTM01000116.1"/>
</dbReference>
<dbReference type="EMBL" id="RJTM01000116">
    <property type="protein sequence ID" value="RNL82236.1"/>
    <property type="molecule type" value="Genomic_DNA"/>
</dbReference>
<reference evidence="1 2" key="1">
    <citation type="submission" date="2018-10" db="EMBL/GenBank/DDBJ databases">
        <title>Sinomicrobium pectinilyticum sp. nov., a pectinase-producing bacterium isolated from alkaline and saline soil, and emended description of the genus Sinomicrobium.</title>
        <authorList>
            <person name="Cheng B."/>
            <person name="Li C."/>
            <person name="Lai Q."/>
            <person name="Du M."/>
            <person name="Shao Z."/>
            <person name="Xu P."/>
            <person name="Yang C."/>
        </authorList>
    </citation>
    <scope>NUCLEOTIDE SEQUENCE [LARGE SCALE GENOMIC DNA]</scope>
    <source>
        <strain evidence="1 2">5DNS001</strain>
    </source>
</reference>
<sequence>MFFKKYKEKAAYKILKKGLSARSGGQGYGSAKVSSLACVVNLDEYGETETFKTLARDIGVRQENFRIIGFIPRKDANAFYGIPVLHEEELGWRGEIRNGDYKALLEKPYDMLLSYYSKPNLLLGLATHQIKAAFKVGLAGEYEKENDFIMNISPDRFPEFREELIKYLTILNKI</sequence>
<dbReference type="Proteomes" id="UP000267469">
    <property type="component" value="Unassembled WGS sequence"/>
</dbReference>
<keyword evidence="2" id="KW-1185">Reference proteome</keyword>
<name>A0A3N0E332_SINP1</name>
<protein>
    <submittedName>
        <fullName evidence="1">Uncharacterized protein</fullName>
    </submittedName>
</protein>
<dbReference type="Pfam" id="PF21857">
    <property type="entry name" value="DUF6913"/>
    <property type="match status" value="1"/>
</dbReference>